<reference evidence="3" key="4">
    <citation type="submission" date="2019-03" db="EMBL/GenBank/DDBJ databases">
        <authorList>
            <person name="Huang Y."/>
        </authorList>
    </citation>
    <scope>NUCLEOTIDE SEQUENCE</scope>
    <source>
        <strain evidence="3">JCM 16608</strain>
    </source>
</reference>
<dbReference type="RefSeq" id="WP_135831550.1">
    <property type="nucleotide sequence ID" value="NZ_BMCK01000001.1"/>
</dbReference>
<reference evidence="3 4" key="1">
    <citation type="journal article" date="2008" name="Int. J. Syst. Evol. Microbiol.">
        <title>Nocardioides daphniae sp. nov., isolated from Daphnia cucullata (Crustacea: Cladocera).</title>
        <authorList>
            <person name="Toth E.M."/>
            <person name="Keki Z."/>
            <person name="Homonnay Z.G."/>
            <person name="Borsodi A.K."/>
            <person name="Marialigeti K."/>
            <person name="Schumann P."/>
        </authorList>
    </citation>
    <scope>NUCLEOTIDE SEQUENCE [LARGE SCALE GENOMIC DNA]</scope>
    <source>
        <strain evidence="3 4">JCM 16608</strain>
    </source>
</reference>
<dbReference type="EMBL" id="CP038462">
    <property type="protein sequence ID" value="QCC76501.1"/>
    <property type="molecule type" value="Genomic_DNA"/>
</dbReference>
<evidence type="ECO:0000313" key="3">
    <source>
        <dbReference type="EMBL" id="QCC76501.1"/>
    </source>
</evidence>
<name>A0A4P7UA71_9ACTN</name>
<protein>
    <submittedName>
        <fullName evidence="3">Uncharacterized protein</fullName>
    </submittedName>
</protein>
<dbReference type="OrthoDB" id="7628974at2"/>
<feature type="region of interest" description="Disordered" evidence="1">
    <location>
        <begin position="1"/>
        <end position="23"/>
    </location>
</feature>
<dbReference type="AlphaFoldDB" id="A0A4P7UA71"/>
<dbReference type="EMBL" id="BMCK01000001">
    <property type="protein sequence ID" value="GGD06096.1"/>
    <property type="molecule type" value="Genomic_DNA"/>
</dbReference>
<sequence length="115" mass="12986">MPHQGSDEPEAHPHSPFSASGEPSYWDRLAAELQQVRASLGNPSYVEIAQRITDRRVAAGVRPEAARVARTIVYDAFRTGRKRMDRRCTARSPTPWARARTRWRSGCSGPAARRW</sequence>
<reference evidence="2" key="2">
    <citation type="journal article" date="2014" name="Int. J. Syst. Evol. Microbiol.">
        <title>Complete genome of a new Firmicutes species belonging to the dominant human colonic microbiota ('Ruminococcus bicirculans') reveals two chromosomes and a selective capacity to utilize plant glucans.</title>
        <authorList>
            <consortium name="NISC Comparative Sequencing Program"/>
            <person name="Wegmann U."/>
            <person name="Louis P."/>
            <person name="Goesmann A."/>
            <person name="Henrissat B."/>
            <person name="Duncan S.H."/>
            <person name="Flint H.J."/>
        </authorList>
    </citation>
    <scope>NUCLEOTIDE SEQUENCE</scope>
    <source>
        <strain evidence="2">CCM 7403</strain>
    </source>
</reference>
<accession>A0A4P7UA71</accession>
<proteinExistence type="predicted"/>
<dbReference type="Proteomes" id="UP000297025">
    <property type="component" value="Chromosome"/>
</dbReference>
<dbReference type="KEGG" id="ndp:E2C04_03415"/>
<keyword evidence="5" id="KW-1185">Reference proteome</keyword>
<evidence type="ECO:0000313" key="5">
    <source>
        <dbReference type="Proteomes" id="UP000630594"/>
    </source>
</evidence>
<reference evidence="5" key="3">
    <citation type="journal article" date="2019" name="Int. J. Syst. Evol. Microbiol.">
        <title>The Global Catalogue of Microorganisms (GCM) 10K type strain sequencing project: providing services to taxonomists for standard genome sequencing and annotation.</title>
        <authorList>
            <consortium name="The Broad Institute Genomics Platform"/>
            <consortium name="The Broad Institute Genome Sequencing Center for Infectious Disease"/>
            <person name="Wu L."/>
            <person name="Ma J."/>
        </authorList>
    </citation>
    <scope>NUCLEOTIDE SEQUENCE [LARGE SCALE GENOMIC DNA]</scope>
    <source>
        <strain evidence="5">CCM 7403</strain>
    </source>
</reference>
<reference evidence="2" key="5">
    <citation type="submission" date="2024-05" db="EMBL/GenBank/DDBJ databases">
        <authorList>
            <person name="Sun Q."/>
            <person name="Sedlacek I."/>
        </authorList>
    </citation>
    <scope>NUCLEOTIDE SEQUENCE</scope>
    <source>
        <strain evidence="2">CCM 7403</strain>
    </source>
</reference>
<evidence type="ECO:0000313" key="2">
    <source>
        <dbReference type="EMBL" id="GGD06096.1"/>
    </source>
</evidence>
<evidence type="ECO:0000313" key="4">
    <source>
        <dbReference type="Proteomes" id="UP000297025"/>
    </source>
</evidence>
<feature type="compositionally biased region" description="Basic and acidic residues" evidence="1">
    <location>
        <begin position="1"/>
        <end position="13"/>
    </location>
</feature>
<organism evidence="3 4">
    <name type="scientific">Nocardioides daphniae</name>
    <dbReference type="NCBI Taxonomy" id="402297"/>
    <lineage>
        <taxon>Bacteria</taxon>
        <taxon>Bacillati</taxon>
        <taxon>Actinomycetota</taxon>
        <taxon>Actinomycetes</taxon>
        <taxon>Propionibacteriales</taxon>
        <taxon>Nocardioidaceae</taxon>
        <taxon>Nocardioides</taxon>
    </lineage>
</organism>
<dbReference type="Proteomes" id="UP000630594">
    <property type="component" value="Unassembled WGS sequence"/>
</dbReference>
<gene>
    <name evidence="3" type="ORF">E2C04_03415</name>
    <name evidence="2" type="ORF">GCM10007231_01010</name>
</gene>
<evidence type="ECO:0000256" key="1">
    <source>
        <dbReference type="SAM" id="MobiDB-lite"/>
    </source>
</evidence>